<accession>A0A3B4DBJ8</accession>
<dbReference type="PANTHER" id="PTHR21212:SF0">
    <property type="entry name" value="SEIPIN"/>
    <property type="match status" value="1"/>
</dbReference>
<proteinExistence type="predicted"/>
<keyword evidence="3 8" id="KW-0812">Transmembrane</keyword>
<dbReference type="OMA" id="MVVTISW"/>
<evidence type="ECO:0000256" key="2">
    <source>
        <dbReference type="ARBA" id="ARBA00022064"/>
    </source>
</evidence>
<dbReference type="InterPro" id="IPR009617">
    <property type="entry name" value="Seipin"/>
</dbReference>
<dbReference type="AlphaFoldDB" id="A0A3B4DBJ8"/>
<dbReference type="Pfam" id="PF06775">
    <property type="entry name" value="Seipin"/>
    <property type="match status" value="1"/>
</dbReference>
<evidence type="ECO:0000313" key="10">
    <source>
        <dbReference type="Proteomes" id="UP001501920"/>
    </source>
</evidence>
<dbReference type="GO" id="GO:0005789">
    <property type="term" value="C:endoplasmic reticulum membrane"/>
    <property type="evidence" value="ECO:0007669"/>
    <property type="project" value="UniProtKB-SubCell"/>
</dbReference>
<reference evidence="9" key="3">
    <citation type="submission" date="2025-09" db="UniProtKB">
        <authorList>
            <consortium name="Ensembl"/>
        </authorList>
    </citation>
    <scope>IDENTIFICATION</scope>
</reference>
<evidence type="ECO:0000256" key="6">
    <source>
        <dbReference type="ARBA" id="ARBA00023098"/>
    </source>
</evidence>
<sequence>MSSEMEDMDSEGPTIQELGTHFSGLLIHIQERLTILYRRIQKRVLQTAVFVCVLLLLLWVAIFLYGSFYYSFMPTANFITPVHFYYRTDCTSPHHSICSFPMANFSLRRNSKKQVMTYGQPYQITLELEMPESPANEQLGMFLVKMYCYSYEGQIIDTAARSTMLHYRSSLLQSLNTLMFSPLLMMGAAEQKQYILVELYSSYIDNSYKPTVGAVIEIHSQQVQIYKAQVYIHAHFSGIRYILYHFPMASAVVGVLSNFIFLSVLILISYLQVTLGGIWPNQQVGKWNKERQGRADIPEPTDQYKRNIHPEDNSIVTKTHLLDASVMGPSDINAYSSGKIEESILDTEVEDNVETNGSRGLAEEQHVSEAQNEETYLKLRFLSEGLPDVSTDPTDQAYYRAGTCLSS</sequence>
<dbReference type="GO" id="GO:0006629">
    <property type="term" value="P:lipid metabolic process"/>
    <property type="evidence" value="ECO:0007669"/>
    <property type="project" value="UniProtKB-KW"/>
</dbReference>
<dbReference type="GeneTree" id="ENSGT00390000011639"/>
<evidence type="ECO:0000256" key="1">
    <source>
        <dbReference type="ARBA" id="ARBA00004477"/>
    </source>
</evidence>
<dbReference type="OrthoDB" id="3990054at2759"/>
<keyword evidence="10" id="KW-1185">Reference proteome</keyword>
<dbReference type="RefSeq" id="XP_017544907.1">
    <property type="nucleotide sequence ID" value="XM_017689418.2"/>
</dbReference>
<keyword evidence="5 8" id="KW-1133">Transmembrane helix</keyword>
<dbReference type="CTD" id="541427"/>
<reference evidence="9 10" key="1">
    <citation type="submission" date="2020-10" db="EMBL/GenBank/DDBJ databases">
        <title>Pygocentrus nattereri (red-bellied piranha) genome, fPygNat1, primary haplotype.</title>
        <authorList>
            <person name="Myers G."/>
            <person name="Meyer A."/>
            <person name="Karagic N."/>
            <person name="Pippel M."/>
            <person name="Winkler S."/>
            <person name="Tracey A."/>
            <person name="Wood J."/>
            <person name="Formenti G."/>
            <person name="Howe K."/>
            <person name="Fedrigo O."/>
            <person name="Jarvis E.D."/>
        </authorList>
    </citation>
    <scope>NUCLEOTIDE SEQUENCE [LARGE SCALE GENOMIC DNA]</scope>
</reference>
<keyword evidence="7 8" id="KW-0472">Membrane</keyword>
<protein>
    <recommendedName>
        <fullName evidence="2">Seipin</fullName>
    </recommendedName>
</protein>
<feature type="transmembrane region" description="Helical" evidence="8">
    <location>
        <begin position="48"/>
        <end position="72"/>
    </location>
</feature>
<dbReference type="STRING" id="42514.ENSPNAP00000020319"/>
<reference evidence="9" key="2">
    <citation type="submission" date="2025-08" db="UniProtKB">
        <authorList>
            <consortium name="Ensembl"/>
        </authorList>
    </citation>
    <scope>IDENTIFICATION</scope>
</reference>
<keyword evidence="4" id="KW-0256">Endoplasmic reticulum</keyword>
<evidence type="ECO:0000313" key="9">
    <source>
        <dbReference type="Ensembl" id="ENSPNAP00000020319.1"/>
    </source>
</evidence>
<dbReference type="GO" id="GO:0140042">
    <property type="term" value="P:lipid droplet formation"/>
    <property type="evidence" value="ECO:0007669"/>
    <property type="project" value="UniProtKB-ARBA"/>
</dbReference>
<feature type="transmembrane region" description="Helical" evidence="8">
    <location>
        <begin position="249"/>
        <end position="271"/>
    </location>
</feature>
<dbReference type="PANTHER" id="PTHR21212">
    <property type="entry name" value="BERNARDINELLI-SEIP CONGENITAL LIPODYSTROPHY 2 HOMOLOG BSCL2 PROTEIN"/>
    <property type="match status" value="1"/>
</dbReference>
<organism evidence="9 10">
    <name type="scientific">Pygocentrus nattereri</name>
    <name type="common">Red-bellied piranha</name>
    <dbReference type="NCBI Taxonomy" id="42514"/>
    <lineage>
        <taxon>Eukaryota</taxon>
        <taxon>Metazoa</taxon>
        <taxon>Chordata</taxon>
        <taxon>Craniata</taxon>
        <taxon>Vertebrata</taxon>
        <taxon>Euteleostomi</taxon>
        <taxon>Actinopterygii</taxon>
        <taxon>Neopterygii</taxon>
        <taxon>Teleostei</taxon>
        <taxon>Ostariophysi</taxon>
        <taxon>Characiformes</taxon>
        <taxon>Characoidei</taxon>
        <taxon>Pygocentrus</taxon>
    </lineage>
</organism>
<evidence type="ECO:0000256" key="5">
    <source>
        <dbReference type="ARBA" id="ARBA00022989"/>
    </source>
</evidence>
<dbReference type="GeneID" id="108416455"/>
<evidence type="ECO:0000256" key="3">
    <source>
        <dbReference type="ARBA" id="ARBA00022692"/>
    </source>
</evidence>
<evidence type="ECO:0000256" key="8">
    <source>
        <dbReference type="SAM" id="Phobius"/>
    </source>
</evidence>
<dbReference type="CDD" id="cd23995">
    <property type="entry name" value="Seipin_BSCL2_like"/>
    <property type="match status" value="1"/>
</dbReference>
<dbReference type="Proteomes" id="UP001501920">
    <property type="component" value="Chromosome 8"/>
</dbReference>
<name>A0A3B4DBJ8_PYGNA</name>
<dbReference type="Ensembl" id="ENSPNAT00000030803.2">
    <property type="protein sequence ID" value="ENSPNAP00000020319.1"/>
    <property type="gene ID" value="ENSPNAG00000027112.2"/>
</dbReference>
<comment type="subcellular location">
    <subcellularLocation>
        <location evidence="1">Endoplasmic reticulum membrane</location>
        <topology evidence="1">Multi-pass membrane protein</topology>
    </subcellularLocation>
</comment>
<keyword evidence="6" id="KW-0443">Lipid metabolism</keyword>
<evidence type="ECO:0000256" key="7">
    <source>
        <dbReference type="ARBA" id="ARBA00023136"/>
    </source>
</evidence>
<evidence type="ECO:0000256" key="4">
    <source>
        <dbReference type="ARBA" id="ARBA00022824"/>
    </source>
</evidence>